<gene>
    <name evidence="2" type="ORF">CMEL01_05097</name>
</gene>
<sequence length="48" mass="5408">MGCPTSACPPVRPCRAHHVRRYHGSPPGPQKERLGQDPWIVLLDTPRH</sequence>
<evidence type="ECO:0000313" key="2">
    <source>
        <dbReference type="EMBL" id="KAK1453438.1"/>
    </source>
</evidence>
<dbReference type="AlphaFoldDB" id="A0AAI9U7Y7"/>
<protein>
    <submittedName>
        <fullName evidence="2">Uncharacterized protein</fullName>
    </submittedName>
</protein>
<evidence type="ECO:0000256" key="1">
    <source>
        <dbReference type="SAM" id="MobiDB-lite"/>
    </source>
</evidence>
<evidence type="ECO:0000313" key="3">
    <source>
        <dbReference type="Proteomes" id="UP001239795"/>
    </source>
</evidence>
<feature type="region of interest" description="Disordered" evidence="1">
    <location>
        <begin position="18"/>
        <end position="38"/>
    </location>
</feature>
<organism evidence="2 3">
    <name type="scientific">Colletotrichum melonis</name>
    <dbReference type="NCBI Taxonomy" id="1209925"/>
    <lineage>
        <taxon>Eukaryota</taxon>
        <taxon>Fungi</taxon>
        <taxon>Dikarya</taxon>
        <taxon>Ascomycota</taxon>
        <taxon>Pezizomycotina</taxon>
        <taxon>Sordariomycetes</taxon>
        <taxon>Hypocreomycetidae</taxon>
        <taxon>Glomerellales</taxon>
        <taxon>Glomerellaceae</taxon>
        <taxon>Colletotrichum</taxon>
        <taxon>Colletotrichum acutatum species complex</taxon>
    </lineage>
</organism>
<reference evidence="2 3" key="1">
    <citation type="submission" date="2016-10" db="EMBL/GenBank/DDBJ databases">
        <title>The genome sequence of Colletotrichum fioriniae PJ7.</title>
        <authorList>
            <person name="Baroncelli R."/>
        </authorList>
    </citation>
    <scope>NUCLEOTIDE SEQUENCE [LARGE SCALE GENOMIC DNA]</scope>
    <source>
        <strain evidence="2">Col 31</strain>
    </source>
</reference>
<dbReference type="Proteomes" id="UP001239795">
    <property type="component" value="Unassembled WGS sequence"/>
</dbReference>
<name>A0AAI9U7Y7_9PEZI</name>
<comment type="caution">
    <text evidence="2">The sequence shown here is derived from an EMBL/GenBank/DDBJ whole genome shotgun (WGS) entry which is preliminary data.</text>
</comment>
<accession>A0AAI9U7Y7</accession>
<proteinExistence type="predicted"/>
<dbReference type="EMBL" id="MLGG01000035">
    <property type="protein sequence ID" value="KAK1453438.1"/>
    <property type="molecule type" value="Genomic_DNA"/>
</dbReference>
<keyword evidence="3" id="KW-1185">Reference proteome</keyword>